<evidence type="ECO:0000259" key="8">
    <source>
        <dbReference type="Pfam" id="PF18388"/>
    </source>
</evidence>
<name>A0AAV5RMM7_STABA</name>
<dbReference type="InterPro" id="IPR039113">
    <property type="entry name" value="ATG29"/>
</dbReference>
<evidence type="ECO:0000256" key="3">
    <source>
        <dbReference type="ARBA" id="ARBA00013784"/>
    </source>
</evidence>
<gene>
    <name evidence="9" type="ORF">DASB73_033340</name>
</gene>
<dbReference type="Gene3D" id="1.10.10.2570">
    <property type="match status" value="1"/>
</dbReference>
<keyword evidence="6" id="KW-0072">Autophagy</keyword>
<feature type="region of interest" description="Disordered" evidence="7">
    <location>
        <begin position="90"/>
        <end position="110"/>
    </location>
</feature>
<feature type="domain" description="Atg29 N-terminal" evidence="8">
    <location>
        <begin position="5"/>
        <end position="54"/>
    </location>
</feature>
<evidence type="ECO:0000313" key="10">
    <source>
        <dbReference type="Proteomes" id="UP001362899"/>
    </source>
</evidence>
<dbReference type="GO" id="GO:0015031">
    <property type="term" value="P:protein transport"/>
    <property type="evidence" value="ECO:0007669"/>
    <property type="project" value="UniProtKB-KW"/>
</dbReference>
<dbReference type="PANTHER" id="PTHR40012">
    <property type="entry name" value="AUTOPHAGY-RELATED PROTEIN 29"/>
    <property type="match status" value="1"/>
</dbReference>
<feature type="compositionally biased region" description="Acidic residues" evidence="7">
    <location>
        <begin position="187"/>
        <end position="197"/>
    </location>
</feature>
<comment type="subcellular location">
    <subcellularLocation>
        <location evidence="1">Preautophagosomal structure</location>
    </subcellularLocation>
</comment>
<dbReference type="Proteomes" id="UP001362899">
    <property type="component" value="Unassembled WGS sequence"/>
</dbReference>
<protein>
    <recommendedName>
        <fullName evidence="3">Autophagy-related protein 29</fullName>
    </recommendedName>
</protein>
<evidence type="ECO:0000256" key="6">
    <source>
        <dbReference type="ARBA" id="ARBA00023006"/>
    </source>
</evidence>
<feature type="region of interest" description="Disordered" evidence="7">
    <location>
        <begin position="187"/>
        <end position="206"/>
    </location>
</feature>
<organism evidence="9 10">
    <name type="scientific">Starmerella bacillaris</name>
    <name type="common">Yeast</name>
    <name type="synonym">Candida zemplinina</name>
    <dbReference type="NCBI Taxonomy" id="1247836"/>
    <lineage>
        <taxon>Eukaryota</taxon>
        <taxon>Fungi</taxon>
        <taxon>Dikarya</taxon>
        <taxon>Ascomycota</taxon>
        <taxon>Saccharomycotina</taxon>
        <taxon>Dipodascomycetes</taxon>
        <taxon>Dipodascales</taxon>
        <taxon>Trichomonascaceae</taxon>
        <taxon>Starmerella</taxon>
    </lineage>
</organism>
<comment type="similarity">
    <text evidence="2">Belongs to the ATG29 family.</text>
</comment>
<dbReference type="PANTHER" id="PTHR40012:SF1">
    <property type="entry name" value="AUTOPHAGY-RELATED PROTEIN 29"/>
    <property type="match status" value="1"/>
</dbReference>
<dbReference type="GO" id="GO:0000407">
    <property type="term" value="C:phagophore assembly site"/>
    <property type="evidence" value="ECO:0007669"/>
    <property type="project" value="UniProtKB-SubCell"/>
</dbReference>
<evidence type="ECO:0000256" key="4">
    <source>
        <dbReference type="ARBA" id="ARBA00022448"/>
    </source>
</evidence>
<keyword evidence="10" id="KW-1185">Reference proteome</keyword>
<dbReference type="AlphaFoldDB" id="A0AAV5RMM7"/>
<keyword evidence="5" id="KW-0653">Protein transport</keyword>
<dbReference type="InterPro" id="IPR039362">
    <property type="entry name" value="ATG29_sf"/>
</dbReference>
<reference evidence="9 10" key="1">
    <citation type="journal article" date="2023" name="Elife">
        <title>Identification of key yeast species and microbe-microbe interactions impacting larval growth of Drosophila in the wild.</title>
        <authorList>
            <person name="Mure A."/>
            <person name="Sugiura Y."/>
            <person name="Maeda R."/>
            <person name="Honda K."/>
            <person name="Sakurai N."/>
            <person name="Takahashi Y."/>
            <person name="Watada M."/>
            <person name="Katoh T."/>
            <person name="Gotoh A."/>
            <person name="Gotoh Y."/>
            <person name="Taniguchi I."/>
            <person name="Nakamura K."/>
            <person name="Hayashi T."/>
            <person name="Katayama T."/>
            <person name="Uemura T."/>
            <person name="Hattori Y."/>
        </authorList>
    </citation>
    <scope>NUCLEOTIDE SEQUENCE [LARGE SCALE GENOMIC DNA]</scope>
    <source>
        <strain evidence="9 10">SB-73</strain>
    </source>
</reference>
<dbReference type="GO" id="GO:0000045">
    <property type="term" value="P:autophagosome assembly"/>
    <property type="evidence" value="ECO:0007669"/>
    <property type="project" value="InterPro"/>
</dbReference>
<evidence type="ECO:0000256" key="5">
    <source>
        <dbReference type="ARBA" id="ARBA00022927"/>
    </source>
</evidence>
<accession>A0AAV5RMM7</accession>
<proteinExistence type="inferred from homology"/>
<comment type="caution">
    <text evidence="9">The sequence shown here is derived from an EMBL/GenBank/DDBJ whole genome shotgun (WGS) entry which is preliminary data.</text>
</comment>
<evidence type="ECO:0000313" key="9">
    <source>
        <dbReference type="EMBL" id="GMM52371.1"/>
    </source>
</evidence>
<dbReference type="Pfam" id="PF18388">
    <property type="entry name" value="ATG29_N"/>
    <property type="match status" value="1"/>
</dbReference>
<evidence type="ECO:0000256" key="7">
    <source>
        <dbReference type="SAM" id="MobiDB-lite"/>
    </source>
</evidence>
<dbReference type="EMBL" id="BTGC01000008">
    <property type="protein sequence ID" value="GMM52371.1"/>
    <property type="molecule type" value="Genomic_DNA"/>
</dbReference>
<feature type="compositionally biased region" description="Low complexity" evidence="7">
    <location>
        <begin position="95"/>
        <end position="108"/>
    </location>
</feature>
<dbReference type="InterPro" id="IPR040666">
    <property type="entry name" value="Atg29_N"/>
</dbReference>
<evidence type="ECO:0000256" key="1">
    <source>
        <dbReference type="ARBA" id="ARBA00004329"/>
    </source>
</evidence>
<evidence type="ECO:0000256" key="2">
    <source>
        <dbReference type="ARBA" id="ARBA00010082"/>
    </source>
</evidence>
<sequence length="206" mass="23440">MSRAVVYLRFPRLRNGFENPENVIWNEDREKELWKLLNASSNPDWGALAARFDVSVQYILQQASWLYELELGNLKHKLSQINLNAGLTAADNTKDTSPTNNNNNNYDNQDPHMIHKLLEQSSNDFSYLNTTNEYDNTNSLDNIRYNETNSVSPTGLSEYELTKEQAYEVTPKASTKRLLTASIINLSDDDDDIDDTDSGSNYSAFA</sequence>
<keyword evidence="4" id="KW-0813">Transport</keyword>